<feature type="compositionally biased region" description="Polar residues" evidence="1">
    <location>
        <begin position="196"/>
        <end position="214"/>
    </location>
</feature>
<feature type="region of interest" description="Disordered" evidence="1">
    <location>
        <begin position="194"/>
        <end position="244"/>
    </location>
</feature>
<sequence length="244" mass="26872">MVFPGAITIPYTNHDKEPTHRLKLRFPKCTLSKVSDSKRKPNRNLFVLVNCQRKKTPSSRTAVPDWSGATLTYEINLACENSIIYYVIMHETKDSIEIEMFDDLGGVSKLFGVGVAKMLLPDTSNTAQTTSGSIALPHIEFVLRNPTGDDHSEFDLHDPGSGLVAKLSVSATLTRMATTDGAPTTDTARAKKLPATESNISNISHAPTAQNSSHGRYDRRQMTREDMEHAIAELEDKLDGEADE</sequence>
<dbReference type="RefSeq" id="XP_014158088.1">
    <property type="nucleotide sequence ID" value="XM_014302613.1"/>
</dbReference>
<dbReference type="GeneID" id="25904080"/>
<evidence type="ECO:0000313" key="2">
    <source>
        <dbReference type="EMBL" id="KNC84186.1"/>
    </source>
</evidence>
<feature type="compositionally biased region" description="Basic and acidic residues" evidence="1">
    <location>
        <begin position="215"/>
        <end position="244"/>
    </location>
</feature>
<dbReference type="AlphaFoldDB" id="A0A0L0G5S7"/>
<dbReference type="Proteomes" id="UP000054560">
    <property type="component" value="Unassembled WGS sequence"/>
</dbReference>
<keyword evidence="3" id="KW-1185">Reference proteome</keyword>
<dbReference type="EMBL" id="KQ241781">
    <property type="protein sequence ID" value="KNC84186.1"/>
    <property type="molecule type" value="Genomic_DNA"/>
</dbReference>
<reference evidence="2 3" key="1">
    <citation type="submission" date="2011-02" db="EMBL/GenBank/DDBJ databases">
        <title>The Genome Sequence of Sphaeroforma arctica JP610.</title>
        <authorList>
            <consortium name="The Broad Institute Genome Sequencing Platform"/>
            <person name="Russ C."/>
            <person name="Cuomo C."/>
            <person name="Young S.K."/>
            <person name="Zeng Q."/>
            <person name="Gargeya S."/>
            <person name="Alvarado L."/>
            <person name="Berlin A."/>
            <person name="Chapman S.B."/>
            <person name="Chen Z."/>
            <person name="Freedman E."/>
            <person name="Gellesch M."/>
            <person name="Goldberg J."/>
            <person name="Griggs A."/>
            <person name="Gujja S."/>
            <person name="Heilman E."/>
            <person name="Heiman D."/>
            <person name="Howarth C."/>
            <person name="Mehta T."/>
            <person name="Neiman D."/>
            <person name="Pearson M."/>
            <person name="Roberts A."/>
            <person name="Saif S."/>
            <person name="Shea T."/>
            <person name="Shenoy N."/>
            <person name="Sisk P."/>
            <person name="Stolte C."/>
            <person name="Sykes S."/>
            <person name="White J."/>
            <person name="Yandava C."/>
            <person name="Burger G."/>
            <person name="Gray M.W."/>
            <person name="Holland P.W.H."/>
            <person name="King N."/>
            <person name="Lang F.B.F."/>
            <person name="Roger A.J."/>
            <person name="Ruiz-Trillo I."/>
            <person name="Haas B."/>
            <person name="Nusbaum C."/>
            <person name="Birren B."/>
        </authorList>
    </citation>
    <scope>NUCLEOTIDE SEQUENCE [LARGE SCALE GENOMIC DNA]</scope>
    <source>
        <strain evidence="2 3">JP610</strain>
    </source>
</reference>
<evidence type="ECO:0000256" key="1">
    <source>
        <dbReference type="SAM" id="MobiDB-lite"/>
    </source>
</evidence>
<name>A0A0L0G5S7_9EUKA</name>
<organism evidence="2 3">
    <name type="scientific">Sphaeroforma arctica JP610</name>
    <dbReference type="NCBI Taxonomy" id="667725"/>
    <lineage>
        <taxon>Eukaryota</taxon>
        <taxon>Ichthyosporea</taxon>
        <taxon>Ichthyophonida</taxon>
        <taxon>Sphaeroforma</taxon>
    </lineage>
</organism>
<evidence type="ECO:0000313" key="3">
    <source>
        <dbReference type="Proteomes" id="UP000054560"/>
    </source>
</evidence>
<accession>A0A0L0G5S7</accession>
<proteinExistence type="predicted"/>
<gene>
    <name evidence="2" type="ORF">SARC_03576</name>
</gene>
<protein>
    <recommendedName>
        <fullName evidence="4">C2 domain-containing protein</fullName>
    </recommendedName>
</protein>
<evidence type="ECO:0008006" key="4">
    <source>
        <dbReference type="Google" id="ProtNLM"/>
    </source>
</evidence>